<accession>A0ABN9A8E8</accession>
<name>A0ABN9A8E8_RANTA</name>
<protein>
    <submittedName>
        <fullName evidence="2">Uncharacterized protein</fullName>
    </submittedName>
</protein>
<dbReference type="EMBL" id="OX460343">
    <property type="protein sequence ID" value="CAI9181242.1"/>
    <property type="molecule type" value="Genomic_DNA"/>
</dbReference>
<organism evidence="2 3">
    <name type="scientific">Rangifer tarandus platyrhynchus</name>
    <name type="common">Svalbard reindeer</name>
    <dbReference type="NCBI Taxonomy" id="3082113"/>
    <lineage>
        <taxon>Eukaryota</taxon>
        <taxon>Metazoa</taxon>
        <taxon>Chordata</taxon>
        <taxon>Craniata</taxon>
        <taxon>Vertebrata</taxon>
        <taxon>Euteleostomi</taxon>
        <taxon>Mammalia</taxon>
        <taxon>Eutheria</taxon>
        <taxon>Laurasiatheria</taxon>
        <taxon>Artiodactyla</taxon>
        <taxon>Ruminantia</taxon>
        <taxon>Pecora</taxon>
        <taxon>Cervidae</taxon>
        <taxon>Odocoileinae</taxon>
        <taxon>Rangifer</taxon>
    </lineage>
</organism>
<feature type="region of interest" description="Disordered" evidence="1">
    <location>
        <begin position="1"/>
        <end position="69"/>
    </location>
</feature>
<evidence type="ECO:0000256" key="1">
    <source>
        <dbReference type="SAM" id="MobiDB-lite"/>
    </source>
</evidence>
<proteinExistence type="predicted"/>
<feature type="compositionally biased region" description="Polar residues" evidence="1">
    <location>
        <begin position="57"/>
        <end position="69"/>
    </location>
</feature>
<sequence>MSSVGARQSEVSEHLSQREPGIPSGAMPPRLSWGSFAPAQPSQQSGGSRGQCGWNLTGASRNVTETSHQAQPVGELRFIMPADAEELTLQTLSPKQRDYRVFIDRL</sequence>
<evidence type="ECO:0000313" key="2">
    <source>
        <dbReference type="EMBL" id="CAI9181242.1"/>
    </source>
</evidence>
<gene>
    <name evidence="2" type="ORF">MRATA1EN1_LOCUS30204</name>
</gene>
<evidence type="ECO:0000313" key="3">
    <source>
        <dbReference type="Proteomes" id="UP001176941"/>
    </source>
</evidence>
<keyword evidence="3" id="KW-1185">Reference proteome</keyword>
<dbReference type="Proteomes" id="UP001176941">
    <property type="component" value="Chromosome X"/>
</dbReference>
<reference evidence="2" key="1">
    <citation type="submission" date="2023-04" db="EMBL/GenBank/DDBJ databases">
        <authorList>
            <consortium name="ELIXIR-Norway"/>
        </authorList>
    </citation>
    <scope>NUCLEOTIDE SEQUENCE [LARGE SCALE GENOMIC DNA]</scope>
</reference>